<dbReference type="Proteomes" id="UP000199656">
    <property type="component" value="Unassembled WGS sequence"/>
</dbReference>
<dbReference type="PANTHER" id="PTHR33990">
    <property type="entry name" value="PROTEIN YJDN-RELATED"/>
    <property type="match status" value="1"/>
</dbReference>
<protein>
    <submittedName>
        <fullName evidence="2">PhnB protein</fullName>
    </submittedName>
</protein>
<dbReference type="EMBL" id="FNRL01000007">
    <property type="protein sequence ID" value="SEA45176.1"/>
    <property type="molecule type" value="Genomic_DNA"/>
</dbReference>
<dbReference type="SUPFAM" id="SSF54593">
    <property type="entry name" value="Glyoxalase/Bleomycin resistance protein/Dihydroxybiphenyl dioxygenase"/>
    <property type="match status" value="1"/>
</dbReference>
<evidence type="ECO:0000313" key="2">
    <source>
        <dbReference type="EMBL" id="SEA45176.1"/>
    </source>
</evidence>
<accession>A0A1H4BAQ4</accession>
<keyword evidence="3" id="KW-1185">Reference proteome</keyword>
<dbReference type="Gene3D" id="3.10.180.10">
    <property type="entry name" value="2,3-Dihydroxybiphenyl 1,2-Dioxygenase, domain 1"/>
    <property type="match status" value="1"/>
</dbReference>
<evidence type="ECO:0000259" key="1">
    <source>
        <dbReference type="Pfam" id="PF06983"/>
    </source>
</evidence>
<dbReference type="PANTHER" id="PTHR33990:SF1">
    <property type="entry name" value="PROTEIN YJDN"/>
    <property type="match status" value="1"/>
</dbReference>
<feature type="domain" description="PhnB-like" evidence="1">
    <location>
        <begin position="31"/>
        <end position="125"/>
    </location>
</feature>
<dbReference type="RefSeq" id="WP_211117888.1">
    <property type="nucleotide sequence ID" value="NZ_BKAT01000037.1"/>
</dbReference>
<name>A0A1H4BAQ4_9BACT</name>
<dbReference type="STRING" id="408074.SAMN05660909_02006"/>
<proteinExistence type="predicted"/>
<sequence>MTAIVKPLSIFTGLYSKQNSRRYHDLATRLQTAASAPGPENNIMHVALPIGRGTLLMGSDTPEGSPAFQEGNNFALALNPDNEEEAKRLFAALSEGGTVIMPMEKTFWGALFGLVKDAYGISWMVNYMLAQ</sequence>
<dbReference type="InterPro" id="IPR029068">
    <property type="entry name" value="Glyas_Bleomycin-R_OHBP_Dase"/>
</dbReference>
<dbReference type="Pfam" id="PF06983">
    <property type="entry name" value="3-dmu-9_3-mt"/>
    <property type="match status" value="1"/>
</dbReference>
<dbReference type="InterPro" id="IPR028973">
    <property type="entry name" value="PhnB-like"/>
</dbReference>
<dbReference type="CDD" id="cd06588">
    <property type="entry name" value="PhnB_like"/>
    <property type="match status" value="1"/>
</dbReference>
<evidence type="ECO:0000313" key="3">
    <source>
        <dbReference type="Proteomes" id="UP000199656"/>
    </source>
</evidence>
<reference evidence="3" key="1">
    <citation type="submission" date="2016-10" db="EMBL/GenBank/DDBJ databases">
        <authorList>
            <person name="Varghese N."/>
            <person name="Submissions S."/>
        </authorList>
    </citation>
    <scope>NUCLEOTIDE SEQUENCE [LARGE SCALE GENOMIC DNA]</scope>
    <source>
        <strain evidence="3">DSM 23920</strain>
    </source>
</reference>
<gene>
    <name evidence="2" type="ORF">SAMN05660909_02006</name>
</gene>
<dbReference type="AlphaFoldDB" id="A0A1H4BAQ4"/>
<organism evidence="2 3">
    <name type="scientific">Chitinophaga terrae</name>
    <name type="common">ex Kim and Jung 2007</name>
    <dbReference type="NCBI Taxonomy" id="408074"/>
    <lineage>
        <taxon>Bacteria</taxon>
        <taxon>Pseudomonadati</taxon>
        <taxon>Bacteroidota</taxon>
        <taxon>Chitinophagia</taxon>
        <taxon>Chitinophagales</taxon>
        <taxon>Chitinophagaceae</taxon>
        <taxon>Chitinophaga</taxon>
    </lineage>
</organism>